<protein>
    <recommendedName>
        <fullName evidence="4">Invasion associated locus B family protein</fullName>
    </recommendedName>
</protein>
<dbReference type="AlphaFoldDB" id="A0A916X872"/>
<dbReference type="EMBL" id="BMGG01000001">
    <property type="protein sequence ID" value="GGC50815.1"/>
    <property type="molecule type" value="Genomic_DNA"/>
</dbReference>
<reference evidence="2" key="2">
    <citation type="submission" date="2020-09" db="EMBL/GenBank/DDBJ databases">
        <authorList>
            <person name="Sun Q."/>
            <person name="Zhou Y."/>
        </authorList>
    </citation>
    <scope>NUCLEOTIDE SEQUENCE</scope>
    <source>
        <strain evidence="2">CGMCC 1.12919</strain>
    </source>
</reference>
<proteinExistence type="predicted"/>
<evidence type="ECO:0008006" key="4">
    <source>
        <dbReference type="Google" id="ProtNLM"/>
    </source>
</evidence>
<feature type="chain" id="PRO_5037310318" description="Invasion associated locus B family protein" evidence="1">
    <location>
        <begin position="31"/>
        <end position="189"/>
    </location>
</feature>
<dbReference type="Proteomes" id="UP000637002">
    <property type="component" value="Unassembled WGS sequence"/>
</dbReference>
<dbReference type="RefSeq" id="WP_244641743.1">
    <property type="nucleotide sequence ID" value="NZ_BMGG01000001.1"/>
</dbReference>
<name>A0A916X872_9HYPH</name>
<evidence type="ECO:0000313" key="3">
    <source>
        <dbReference type="Proteomes" id="UP000637002"/>
    </source>
</evidence>
<organism evidence="2 3">
    <name type="scientific">Chelatococcus reniformis</name>
    <dbReference type="NCBI Taxonomy" id="1494448"/>
    <lineage>
        <taxon>Bacteria</taxon>
        <taxon>Pseudomonadati</taxon>
        <taxon>Pseudomonadota</taxon>
        <taxon>Alphaproteobacteria</taxon>
        <taxon>Hyphomicrobiales</taxon>
        <taxon>Chelatococcaceae</taxon>
        <taxon>Chelatococcus</taxon>
    </lineage>
</organism>
<comment type="caution">
    <text evidence="2">The sequence shown here is derived from an EMBL/GenBank/DDBJ whole genome shotgun (WGS) entry which is preliminary data.</text>
</comment>
<feature type="signal peptide" evidence="1">
    <location>
        <begin position="1"/>
        <end position="30"/>
    </location>
</feature>
<sequence>MIRPSSVAFRALACAGMVLSASLLTLPATARPASKPATGKPAAPGGGQQIGAFGDWGAYASQGRNKVCYALSQPKERLPKQLNRDPAYLFVSMRPADGVRNEVSWVLGFGAKDSTDAEAVVDGTGFAVVTKGANGWIKDPAQESPVVAAMSKGEKLILKVQSARGNKLSDEYSLRGFTQALERARKECS</sequence>
<keyword evidence="3" id="KW-1185">Reference proteome</keyword>
<gene>
    <name evidence="2" type="ORF">GCM10010994_07450</name>
</gene>
<dbReference type="InterPro" id="IPR038696">
    <property type="entry name" value="IalB_sf"/>
</dbReference>
<reference evidence="2" key="1">
    <citation type="journal article" date="2014" name="Int. J. Syst. Evol. Microbiol.">
        <title>Complete genome sequence of Corynebacterium casei LMG S-19264T (=DSM 44701T), isolated from a smear-ripened cheese.</title>
        <authorList>
            <consortium name="US DOE Joint Genome Institute (JGI-PGF)"/>
            <person name="Walter F."/>
            <person name="Albersmeier A."/>
            <person name="Kalinowski J."/>
            <person name="Ruckert C."/>
        </authorList>
    </citation>
    <scope>NUCLEOTIDE SEQUENCE</scope>
    <source>
        <strain evidence="2">CGMCC 1.12919</strain>
    </source>
</reference>
<evidence type="ECO:0000313" key="2">
    <source>
        <dbReference type="EMBL" id="GGC50815.1"/>
    </source>
</evidence>
<keyword evidence="1" id="KW-0732">Signal</keyword>
<accession>A0A916X872</accession>
<dbReference type="Gene3D" id="2.60.40.1880">
    <property type="entry name" value="Invasion associated locus B (IalB) protein"/>
    <property type="match status" value="1"/>
</dbReference>
<evidence type="ECO:0000256" key="1">
    <source>
        <dbReference type="SAM" id="SignalP"/>
    </source>
</evidence>